<dbReference type="Pfam" id="PF12874">
    <property type="entry name" value="zf-met"/>
    <property type="match status" value="1"/>
</dbReference>
<dbReference type="InterPro" id="IPR013087">
    <property type="entry name" value="Znf_C2H2_type"/>
</dbReference>
<dbReference type="GO" id="GO:0005634">
    <property type="term" value="C:nucleus"/>
    <property type="evidence" value="ECO:0007669"/>
    <property type="project" value="UniProtKB-SubCell"/>
</dbReference>
<sequence>MCDHHELHKGVDNLDAFYREDHFDGDKLILMSEHQELVEFHPSNEPNMLNSLNQDDENSDLVLPNEGLQVQSNKKSKSGEVTKSPTKTVEMMSTEQGYVLAAGANETFQATTAPKRTYSFSRPRANPLPKRHELPYFWTTKYIVMSPNANLDAIHFKCQRCEQLFINKFGFFRHIEKGKCFVNNCDVCTAQFSTNRSFYQHYIDAHQDRAICNFCFKTFMLENNLQEQFAREERMKRHIDNVHYNQFKILCSHCDRGFNFKYQLLRHKCKHLRLKFTCNVCSKSFKNEQYFKDHQKTHDPEYKKNEFLCCFCSKILTHVKSYQVHMKSHTGAAVANVCYICGKNLTSKTSLRHHMRIHTGEKPFQCGVCGKSFTTKSLLQTHRVVHTKEKPFQCHMCSKSFTQKGSLNIHVRQHTGVKPNNCEICVKSFVTKTALKTHKCKVLIRRQRKFECFDCRKMFTTKYHLICHIKSLHKSAEFSCTHCGKQFKEKSWFEKHINNHDPNFRSEFECEICGKKLTCSTYLEAHMQKRHAADPRFPCFYRRYCCDICGKEMLKKNLKVHLMSHTGKLLKSNEYRSELVRNVVSGEKPYSCEYCGKGFVTKKSLRIHIRIHTKEKPYLCAICGKGFTQKYSVTVHMRYHTGERPHKCLRCLKGFVTKTELKHHNCAPIKTSIG</sequence>
<dbReference type="PANTHER" id="PTHR24376">
    <property type="entry name" value="ZINC FINGER PROTEIN"/>
    <property type="match status" value="1"/>
</dbReference>
<name>N6UNH8_DENPD</name>
<dbReference type="PROSITE" id="PS00028">
    <property type="entry name" value="ZINC_FINGER_C2H2_1"/>
    <property type="match status" value="11"/>
</dbReference>
<dbReference type="OrthoDB" id="6077919at2759"/>
<comment type="subcellular location">
    <subcellularLocation>
        <location evidence="1">Nucleus</location>
    </subcellularLocation>
</comment>
<gene>
    <name evidence="8" type="ORF">YQE_00336</name>
</gene>
<evidence type="ECO:0000256" key="7">
    <source>
        <dbReference type="ARBA" id="ARBA00023242"/>
    </source>
</evidence>
<dbReference type="SUPFAM" id="SSF57667">
    <property type="entry name" value="beta-beta-alpha zinc fingers"/>
    <property type="match status" value="7"/>
</dbReference>
<evidence type="ECO:0000256" key="6">
    <source>
        <dbReference type="ARBA" id="ARBA00022833"/>
    </source>
</evidence>
<evidence type="ECO:0000256" key="1">
    <source>
        <dbReference type="ARBA" id="ARBA00004123"/>
    </source>
</evidence>
<dbReference type="Gene3D" id="3.30.160.60">
    <property type="entry name" value="Classic Zinc Finger"/>
    <property type="match status" value="10"/>
</dbReference>
<organism evidence="8">
    <name type="scientific">Dendroctonus ponderosae</name>
    <name type="common">Mountain pine beetle</name>
    <dbReference type="NCBI Taxonomy" id="77166"/>
    <lineage>
        <taxon>Eukaryota</taxon>
        <taxon>Metazoa</taxon>
        <taxon>Ecdysozoa</taxon>
        <taxon>Arthropoda</taxon>
        <taxon>Hexapoda</taxon>
        <taxon>Insecta</taxon>
        <taxon>Pterygota</taxon>
        <taxon>Neoptera</taxon>
        <taxon>Endopterygota</taxon>
        <taxon>Coleoptera</taxon>
        <taxon>Polyphaga</taxon>
        <taxon>Cucujiformia</taxon>
        <taxon>Curculionidae</taxon>
        <taxon>Scolytinae</taxon>
        <taxon>Dendroctonus</taxon>
    </lineage>
</organism>
<evidence type="ECO:0000256" key="2">
    <source>
        <dbReference type="ARBA" id="ARBA00006991"/>
    </source>
</evidence>
<dbReference type="PROSITE" id="PS50157">
    <property type="entry name" value="ZINC_FINGER_C2H2_2"/>
    <property type="match status" value="11"/>
</dbReference>
<keyword evidence="3" id="KW-0479">Metal-binding</keyword>
<dbReference type="Pfam" id="PF00096">
    <property type="entry name" value="zf-C2H2"/>
    <property type="match status" value="7"/>
</dbReference>
<dbReference type="FunFam" id="3.30.160.60:FF:000557">
    <property type="entry name" value="zinc finger and SCAN domain-containing protein 29"/>
    <property type="match status" value="1"/>
</dbReference>
<dbReference type="PANTHER" id="PTHR24376:SF216">
    <property type="entry name" value="ZINC FINGER PROTEIN 420-LIKE"/>
    <property type="match status" value="1"/>
</dbReference>
<keyword evidence="4" id="KW-0677">Repeat</keyword>
<dbReference type="GO" id="GO:0000978">
    <property type="term" value="F:RNA polymerase II cis-regulatory region sequence-specific DNA binding"/>
    <property type="evidence" value="ECO:0007669"/>
    <property type="project" value="TreeGrafter"/>
</dbReference>
<keyword evidence="6" id="KW-0862">Zinc</keyword>
<dbReference type="InterPro" id="IPR036236">
    <property type="entry name" value="Znf_C2H2_sf"/>
</dbReference>
<dbReference type="GO" id="GO:0001228">
    <property type="term" value="F:DNA-binding transcription activator activity, RNA polymerase II-specific"/>
    <property type="evidence" value="ECO:0007669"/>
    <property type="project" value="TreeGrafter"/>
</dbReference>
<proteinExistence type="inferred from homology"/>
<dbReference type="AlphaFoldDB" id="N6UNH8"/>
<dbReference type="FunFam" id="3.30.160.60:FF:002343">
    <property type="entry name" value="Zinc finger protein 33A"/>
    <property type="match status" value="1"/>
</dbReference>
<dbReference type="HOGENOM" id="CLU_407833_0_0_1"/>
<dbReference type="FunFam" id="3.30.160.60:FF:000475">
    <property type="entry name" value="zinc finger protein 32 isoform X1"/>
    <property type="match status" value="1"/>
</dbReference>
<dbReference type="FunFam" id="3.30.160.60:FF:000110">
    <property type="entry name" value="Zinc finger protein-like"/>
    <property type="match status" value="1"/>
</dbReference>
<evidence type="ECO:0000313" key="8">
    <source>
        <dbReference type="EMBL" id="ENN83305.1"/>
    </source>
</evidence>
<reference evidence="8" key="1">
    <citation type="journal article" date="2013" name="Genome Biol.">
        <title>Draft genome of the mountain pine beetle, Dendroctonus ponderosae Hopkins, a major forest pest.</title>
        <authorList>
            <person name="Keeling C.I."/>
            <person name="Yuen M.M."/>
            <person name="Liao N.Y."/>
            <person name="Docking T.R."/>
            <person name="Chan S.K."/>
            <person name="Taylor G.A."/>
            <person name="Palmquist D.L."/>
            <person name="Jackman S.D."/>
            <person name="Nguyen A."/>
            <person name="Li M."/>
            <person name="Henderson H."/>
            <person name="Janes J.K."/>
            <person name="Zhao Y."/>
            <person name="Pandoh P."/>
            <person name="Moore R."/>
            <person name="Sperling F.A."/>
            <person name="Huber D.P."/>
            <person name="Birol I."/>
            <person name="Jones S.J."/>
            <person name="Bohlmann J."/>
        </authorList>
    </citation>
    <scope>NUCLEOTIDE SEQUENCE</scope>
</reference>
<dbReference type="GO" id="GO:0008270">
    <property type="term" value="F:zinc ion binding"/>
    <property type="evidence" value="ECO:0007669"/>
    <property type="project" value="UniProtKB-KW"/>
</dbReference>
<protein>
    <submittedName>
        <fullName evidence="8">Uncharacterized protein</fullName>
    </submittedName>
</protein>
<feature type="non-terminal residue" evidence="8">
    <location>
        <position position="1"/>
    </location>
</feature>
<evidence type="ECO:0000256" key="5">
    <source>
        <dbReference type="ARBA" id="ARBA00022771"/>
    </source>
</evidence>
<comment type="similarity">
    <text evidence="2">Belongs to the krueppel C2H2-type zinc-finger protein family.</text>
</comment>
<keyword evidence="5" id="KW-0863">Zinc-finger</keyword>
<dbReference type="SMART" id="SM00355">
    <property type="entry name" value="ZnF_C2H2"/>
    <property type="match status" value="16"/>
</dbReference>
<keyword evidence="7" id="KW-0539">Nucleus</keyword>
<accession>N6UNH8</accession>
<evidence type="ECO:0000256" key="3">
    <source>
        <dbReference type="ARBA" id="ARBA00022723"/>
    </source>
</evidence>
<dbReference type="OMA" id="NEISCCH"/>
<dbReference type="EMBL" id="KB735761">
    <property type="protein sequence ID" value="ENN83305.1"/>
    <property type="molecule type" value="Genomic_DNA"/>
</dbReference>
<evidence type="ECO:0000256" key="4">
    <source>
        <dbReference type="ARBA" id="ARBA00022737"/>
    </source>
</evidence>